<evidence type="ECO:0000313" key="1">
    <source>
        <dbReference type="EMBL" id="MBB6033227.1"/>
    </source>
</evidence>
<proteinExistence type="predicted"/>
<gene>
    <name evidence="1" type="ORF">HNR73_001074</name>
</gene>
<sequence length="382" mass="41028">MGDHVETLLGIAANPSAPPEVLARLEGLPGAAAVIAGRADLDPEHARRLHRDADAYTAVRLAANRHAPTEIREELAGHPDAYVREAVARVGHVAERTLVRLAVDHERRVRLGVATGAHNTPLTHKALLADDDFEVRVAVLGRAEVPEELARALTADEDVFVRAALAGNPRVAPEVVKQLIEDPSPLVRATALVRHDVGGDVRERVYAELTGGGRDVVTSIQLDNALSGDASWVRGELMETQVGFLRTPYPFLRRAVARNPKLPARVASNLLTDADTWVRRFAARHSSTPADVLVAFTREFERVGEVGIGYVRHPAFPASALPRLAAESEVRLRLLALESPALPSASVLTLLADTDPLVAHNASIHPALPLGAMHDLLTAAGR</sequence>
<dbReference type="Gene3D" id="1.25.10.10">
    <property type="entry name" value="Leucine-rich Repeat Variant"/>
    <property type="match status" value="1"/>
</dbReference>
<protein>
    <recommendedName>
        <fullName evidence="3">Leucine rich repeat variant</fullName>
    </recommendedName>
</protein>
<organism evidence="1 2">
    <name type="scientific">Phytomonospora endophytica</name>
    <dbReference type="NCBI Taxonomy" id="714109"/>
    <lineage>
        <taxon>Bacteria</taxon>
        <taxon>Bacillati</taxon>
        <taxon>Actinomycetota</taxon>
        <taxon>Actinomycetes</taxon>
        <taxon>Micromonosporales</taxon>
        <taxon>Micromonosporaceae</taxon>
        <taxon>Phytomonospora</taxon>
    </lineage>
</organism>
<dbReference type="AlphaFoldDB" id="A0A841FJA0"/>
<dbReference type="RefSeq" id="WP_184786112.1">
    <property type="nucleotide sequence ID" value="NZ_BONT01000023.1"/>
</dbReference>
<dbReference type="SUPFAM" id="SSF48371">
    <property type="entry name" value="ARM repeat"/>
    <property type="match status" value="2"/>
</dbReference>
<name>A0A841FJA0_9ACTN</name>
<accession>A0A841FJA0</accession>
<evidence type="ECO:0008006" key="3">
    <source>
        <dbReference type="Google" id="ProtNLM"/>
    </source>
</evidence>
<dbReference type="Proteomes" id="UP000548476">
    <property type="component" value="Unassembled WGS sequence"/>
</dbReference>
<dbReference type="EMBL" id="JACHGT010000002">
    <property type="protein sequence ID" value="MBB6033227.1"/>
    <property type="molecule type" value="Genomic_DNA"/>
</dbReference>
<keyword evidence="2" id="KW-1185">Reference proteome</keyword>
<reference evidence="1 2" key="1">
    <citation type="submission" date="2020-08" db="EMBL/GenBank/DDBJ databases">
        <title>Genomic Encyclopedia of Type Strains, Phase IV (KMG-IV): sequencing the most valuable type-strain genomes for metagenomic binning, comparative biology and taxonomic classification.</title>
        <authorList>
            <person name="Goeker M."/>
        </authorList>
    </citation>
    <scope>NUCLEOTIDE SEQUENCE [LARGE SCALE GENOMIC DNA]</scope>
    <source>
        <strain evidence="1 2">YIM 65646</strain>
    </source>
</reference>
<evidence type="ECO:0000313" key="2">
    <source>
        <dbReference type="Proteomes" id="UP000548476"/>
    </source>
</evidence>
<dbReference type="InterPro" id="IPR011989">
    <property type="entry name" value="ARM-like"/>
</dbReference>
<dbReference type="InterPro" id="IPR016024">
    <property type="entry name" value="ARM-type_fold"/>
</dbReference>
<comment type="caution">
    <text evidence="1">The sequence shown here is derived from an EMBL/GenBank/DDBJ whole genome shotgun (WGS) entry which is preliminary data.</text>
</comment>